<dbReference type="HAMAP" id="MF_00122">
    <property type="entry name" value="GatC"/>
    <property type="match status" value="1"/>
</dbReference>
<keyword evidence="1" id="KW-0436">Ligase</keyword>
<name>A0A955HYZ4_9BACT</name>
<dbReference type="Proteomes" id="UP000748332">
    <property type="component" value="Unassembled WGS sequence"/>
</dbReference>
<sequence>MASKKHSKLTKEQVLRLAKLLKLEISDSELEKIQFQLSETLDYIDNLSELDVNNVEPTSHTGNSKNVTFSDGTRSERTLSQKDALSGSKNISGGMFSVNKILDK</sequence>
<feature type="compositionally biased region" description="Polar residues" evidence="2">
    <location>
        <begin position="81"/>
        <end position="91"/>
    </location>
</feature>
<dbReference type="NCBIfam" id="TIGR00135">
    <property type="entry name" value="gatC"/>
    <property type="match status" value="1"/>
</dbReference>
<comment type="subunit">
    <text evidence="1">Heterotrimer of A, B and C subunits.</text>
</comment>
<dbReference type="EC" id="6.3.5.-" evidence="1"/>
<reference evidence="3" key="1">
    <citation type="submission" date="2020-04" db="EMBL/GenBank/DDBJ databases">
        <authorList>
            <person name="Zhang T."/>
        </authorList>
    </citation>
    <scope>NUCLEOTIDE SEQUENCE</scope>
    <source>
        <strain evidence="3">HKST-UBA16</strain>
    </source>
</reference>
<comment type="caution">
    <text evidence="3">The sequence shown here is derived from an EMBL/GenBank/DDBJ whole genome shotgun (WGS) entry which is preliminary data.</text>
</comment>
<evidence type="ECO:0000313" key="3">
    <source>
        <dbReference type="EMBL" id="MCA9375142.1"/>
    </source>
</evidence>
<dbReference type="EMBL" id="JAGQLM010000096">
    <property type="protein sequence ID" value="MCA9375142.1"/>
    <property type="molecule type" value="Genomic_DNA"/>
</dbReference>
<dbReference type="GO" id="GO:0006412">
    <property type="term" value="P:translation"/>
    <property type="evidence" value="ECO:0007669"/>
    <property type="project" value="UniProtKB-UniRule"/>
</dbReference>
<dbReference type="GO" id="GO:0050567">
    <property type="term" value="F:glutaminyl-tRNA synthase (glutamine-hydrolyzing) activity"/>
    <property type="evidence" value="ECO:0007669"/>
    <property type="project" value="UniProtKB-UniRule"/>
</dbReference>
<evidence type="ECO:0000256" key="1">
    <source>
        <dbReference type="HAMAP-Rule" id="MF_00122"/>
    </source>
</evidence>
<dbReference type="Gene3D" id="1.10.20.60">
    <property type="entry name" value="Glu-tRNAGln amidotransferase C subunit, N-terminal domain"/>
    <property type="match status" value="1"/>
</dbReference>
<dbReference type="InterPro" id="IPR036113">
    <property type="entry name" value="Asp/Glu-ADT_sf_sub_c"/>
</dbReference>
<keyword evidence="1" id="KW-0547">Nucleotide-binding</keyword>
<keyword evidence="1" id="KW-0648">Protein biosynthesis</keyword>
<comment type="similarity">
    <text evidence="1">Belongs to the GatC family.</text>
</comment>
<comment type="function">
    <text evidence="1">Allows the formation of correctly charged Asn-tRNA(Asn) or Gln-tRNA(Gln) through the transamidation of misacylated Asp-tRNA(Asn) or Glu-tRNA(Gln) in organisms which lack either or both of asparaginyl-tRNA or glutaminyl-tRNA synthetases. The reaction takes place in the presence of glutamine and ATP through an activated phospho-Asp-tRNA(Asn) or phospho-Glu-tRNA(Gln).</text>
</comment>
<feature type="compositionally biased region" description="Polar residues" evidence="2">
    <location>
        <begin position="55"/>
        <end position="72"/>
    </location>
</feature>
<dbReference type="Pfam" id="PF02686">
    <property type="entry name" value="GatC"/>
    <property type="match status" value="1"/>
</dbReference>
<dbReference type="AlphaFoldDB" id="A0A955HYZ4"/>
<proteinExistence type="inferred from homology"/>
<gene>
    <name evidence="1 3" type="primary">gatC</name>
    <name evidence="3" type="ORF">KC622_02320</name>
</gene>
<organism evidence="3 4">
    <name type="scientific">Candidatus Dojkabacteria bacterium</name>
    <dbReference type="NCBI Taxonomy" id="2099670"/>
    <lineage>
        <taxon>Bacteria</taxon>
        <taxon>Candidatus Dojkabacteria</taxon>
    </lineage>
</organism>
<accession>A0A955HYZ4</accession>
<dbReference type="InterPro" id="IPR003837">
    <property type="entry name" value="GatC"/>
</dbReference>
<evidence type="ECO:0000313" key="4">
    <source>
        <dbReference type="Proteomes" id="UP000748332"/>
    </source>
</evidence>
<dbReference type="GO" id="GO:0005524">
    <property type="term" value="F:ATP binding"/>
    <property type="evidence" value="ECO:0007669"/>
    <property type="project" value="UniProtKB-KW"/>
</dbReference>
<feature type="region of interest" description="Disordered" evidence="2">
    <location>
        <begin position="54"/>
        <end position="104"/>
    </location>
</feature>
<dbReference type="GO" id="GO:0006450">
    <property type="term" value="P:regulation of translational fidelity"/>
    <property type="evidence" value="ECO:0007669"/>
    <property type="project" value="InterPro"/>
</dbReference>
<keyword evidence="1" id="KW-0067">ATP-binding</keyword>
<reference evidence="3" key="2">
    <citation type="journal article" date="2021" name="Microbiome">
        <title>Successional dynamics and alternative stable states in a saline activated sludge microbial community over 9 years.</title>
        <authorList>
            <person name="Wang Y."/>
            <person name="Ye J."/>
            <person name="Ju F."/>
            <person name="Liu L."/>
            <person name="Boyd J.A."/>
            <person name="Deng Y."/>
            <person name="Parks D.H."/>
            <person name="Jiang X."/>
            <person name="Yin X."/>
            <person name="Woodcroft B.J."/>
            <person name="Tyson G.W."/>
            <person name="Hugenholtz P."/>
            <person name="Polz M.F."/>
            <person name="Zhang T."/>
        </authorList>
    </citation>
    <scope>NUCLEOTIDE SEQUENCE</scope>
    <source>
        <strain evidence="3">HKST-UBA16</strain>
    </source>
</reference>
<comment type="catalytic activity">
    <reaction evidence="1">
        <text>L-aspartyl-tRNA(Asn) + L-glutamine + ATP + H2O = L-asparaginyl-tRNA(Asn) + L-glutamate + ADP + phosphate + 2 H(+)</text>
        <dbReference type="Rhea" id="RHEA:14513"/>
        <dbReference type="Rhea" id="RHEA-COMP:9674"/>
        <dbReference type="Rhea" id="RHEA-COMP:9677"/>
        <dbReference type="ChEBI" id="CHEBI:15377"/>
        <dbReference type="ChEBI" id="CHEBI:15378"/>
        <dbReference type="ChEBI" id="CHEBI:29985"/>
        <dbReference type="ChEBI" id="CHEBI:30616"/>
        <dbReference type="ChEBI" id="CHEBI:43474"/>
        <dbReference type="ChEBI" id="CHEBI:58359"/>
        <dbReference type="ChEBI" id="CHEBI:78515"/>
        <dbReference type="ChEBI" id="CHEBI:78516"/>
        <dbReference type="ChEBI" id="CHEBI:456216"/>
    </reaction>
</comment>
<evidence type="ECO:0000256" key="2">
    <source>
        <dbReference type="SAM" id="MobiDB-lite"/>
    </source>
</evidence>
<dbReference type="SUPFAM" id="SSF141000">
    <property type="entry name" value="Glu-tRNAGln amidotransferase C subunit"/>
    <property type="match status" value="1"/>
</dbReference>
<comment type="catalytic activity">
    <reaction evidence="1">
        <text>L-glutamyl-tRNA(Gln) + L-glutamine + ATP + H2O = L-glutaminyl-tRNA(Gln) + L-glutamate + ADP + phosphate + H(+)</text>
        <dbReference type="Rhea" id="RHEA:17521"/>
        <dbReference type="Rhea" id="RHEA-COMP:9681"/>
        <dbReference type="Rhea" id="RHEA-COMP:9684"/>
        <dbReference type="ChEBI" id="CHEBI:15377"/>
        <dbReference type="ChEBI" id="CHEBI:15378"/>
        <dbReference type="ChEBI" id="CHEBI:29985"/>
        <dbReference type="ChEBI" id="CHEBI:30616"/>
        <dbReference type="ChEBI" id="CHEBI:43474"/>
        <dbReference type="ChEBI" id="CHEBI:58359"/>
        <dbReference type="ChEBI" id="CHEBI:78520"/>
        <dbReference type="ChEBI" id="CHEBI:78521"/>
        <dbReference type="ChEBI" id="CHEBI:456216"/>
    </reaction>
</comment>
<protein>
    <recommendedName>
        <fullName evidence="1">Aspartyl/glutamyl-tRNA(Asn/Gln) amidotransferase subunit C</fullName>
        <shortName evidence="1">Asp/Glu-ADT subunit C</shortName>
        <ecNumber evidence="1">6.3.5.-</ecNumber>
    </recommendedName>
</protein>